<name>A0ACC0E9L9_9BASI</name>
<sequence>MDLFNPTGSGQDTFPTHIHAVLSRVNLQHALAFHREVGGIVKRQISELVGSVVSRIVKTNGSRMIG</sequence>
<dbReference type="Proteomes" id="UP001060170">
    <property type="component" value="Chromosome 8"/>
</dbReference>
<keyword evidence="2" id="KW-1185">Reference proteome</keyword>
<accession>A0ACC0E9L9</accession>
<reference evidence="2" key="1">
    <citation type="journal article" date="2018" name="BMC Genomics">
        <title>Genomic insights into host adaptation between the wheat stripe rust pathogen (Puccinia striiformis f. sp. tritici) and the barley stripe rust pathogen (Puccinia striiformis f. sp. hordei).</title>
        <authorList>
            <person name="Xia C."/>
            <person name="Wang M."/>
            <person name="Yin C."/>
            <person name="Cornejo O.E."/>
            <person name="Hulbert S.H."/>
            <person name="Chen X."/>
        </authorList>
    </citation>
    <scope>NUCLEOTIDE SEQUENCE [LARGE SCALE GENOMIC DNA]</scope>
    <source>
        <strain evidence="2">93-210</strain>
    </source>
</reference>
<organism evidence="1 2">
    <name type="scientific">Puccinia striiformis f. sp. tritici</name>
    <dbReference type="NCBI Taxonomy" id="168172"/>
    <lineage>
        <taxon>Eukaryota</taxon>
        <taxon>Fungi</taxon>
        <taxon>Dikarya</taxon>
        <taxon>Basidiomycota</taxon>
        <taxon>Pucciniomycotina</taxon>
        <taxon>Pucciniomycetes</taxon>
        <taxon>Pucciniales</taxon>
        <taxon>Pucciniaceae</taxon>
        <taxon>Puccinia</taxon>
    </lineage>
</organism>
<gene>
    <name evidence="1" type="ORF">MJO28_007938</name>
</gene>
<reference evidence="1 2" key="3">
    <citation type="journal article" date="2022" name="Microbiol. Spectr.">
        <title>Folding features and dynamics of 3D genome architecture in plant fungal pathogens.</title>
        <authorList>
            <person name="Xia C."/>
        </authorList>
    </citation>
    <scope>NUCLEOTIDE SEQUENCE [LARGE SCALE GENOMIC DNA]</scope>
    <source>
        <strain evidence="1 2">93-210</strain>
    </source>
</reference>
<protein>
    <submittedName>
        <fullName evidence="1">Uncharacterized protein</fullName>
    </submittedName>
</protein>
<reference evidence="2" key="2">
    <citation type="journal article" date="2018" name="Mol. Plant Microbe Interact.">
        <title>Genome sequence resources for the wheat stripe rust pathogen (Puccinia striiformis f. sp. tritici) and the barley stripe rust pathogen (Puccinia striiformis f. sp. hordei).</title>
        <authorList>
            <person name="Xia C."/>
            <person name="Wang M."/>
            <person name="Yin C."/>
            <person name="Cornejo O.E."/>
            <person name="Hulbert S.H."/>
            <person name="Chen X."/>
        </authorList>
    </citation>
    <scope>NUCLEOTIDE SEQUENCE [LARGE SCALE GENOMIC DNA]</scope>
    <source>
        <strain evidence="2">93-210</strain>
    </source>
</reference>
<evidence type="ECO:0000313" key="2">
    <source>
        <dbReference type="Proteomes" id="UP001060170"/>
    </source>
</evidence>
<evidence type="ECO:0000313" key="1">
    <source>
        <dbReference type="EMBL" id="KAI7949117.1"/>
    </source>
</evidence>
<dbReference type="EMBL" id="CM045872">
    <property type="protein sequence ID" value="KAI7949117.1"/>
    <property type="molecule type" value="Genomic_DNA"/>
</dbReference>
<proteinExistence type="predicted"/>
<comment type="caution">
    <text evidence="1">The sequence shown here is derived from an EMBL/GenBank/DDBJ whole genome shotgun (WGS) entry which is preliminary data.</text>
</comment>